<sequence length="1356" mass="158939">MAHTTNQEGLNHQANFYGFYTQEGVQTNWNWAKIFTEQEVMNFTTQRFLSPSICEYPTLEGDLSSSKERPEANPVIKIKSILSAFQKAKDQEKWTRKSEDMFNLPEPVKPVLHSSQLEANRFNQLQTRNWRPGDHFNQSRGIPEVLSCTRTQEISRFNGESLKSNRNYLWKDWTIFRFDPFQAIPIQPGEPDDIQNKPRHPGDIIHEPEEFYNFIPCTSSHRNKKIPTITKLPYLESLAFKLQQLFFYKGKDEISIYQAFKKVPRKLSYPLKPSRFKPWFHHFYQFVGYPPCAYNILVSELKLLNQEAMVGKTHGQSQMAKQNQQLTALQEINDRIAQLRKRNKARVQRPQQGERRFGDAPEAVYVEPKPPDPSRINQHPTSQTHTHHVANSRFDHKSFADKIELFTFSGGRSYLFWERNLDEWFHYNNILKEERLSYAIDQLRGNAFKWWIQEEDDRWFYKEPAIKTWRDLKKVMRDEFSPELTRSKIQKIYPRRYLTHGSKEKSDKPIFQEKAKVSPILDKFVYKSSPTGMSHLSLSKDIKTGPEVEKDTISTSLLESKVVHDLSLRDKEILNPKKEEPSSQCNVTGLKEQEFKRKESPGVTLVIDQKMAQDTKLSMLLKEAKPVIKVSHQGKFLTPPLDTSTDVCVLGTGRTNESYKLIVVPKKEPDPKLSHEPTSKWKPKSEQSIVQVPKPMNVENFSGCKEESFKEIPPDYLMLLGGSTPKMIRNANFYGFYTQEGVQTNWNWAKIFTEQEVMNFTTQRFLSPSICEYPTLEGDLSSSKERPEANPVIKFKSILSAFQKAKDQEKWTRKSEDMFNLPEPVKPVLHSSQLEANRFNQLQTRNWRPGDHFNQSRGIPEVLSCTRTQEISRFNGESLKSNRNYLWKDWTIFRFDPFQAIPIQPGEPDDIQNKPRHPGDIIHEPEEFYNFIPCTSSHRNKKIPTITKLPYLESLAFKLQQLFFYQGKDEISIYQAFKKVPRKLSYPLKPSRFKPWFHHFYQFVGYPPCADDVVIISATEPEVNPKPYSTSQGATQDIRALKMPHLTNQEGLNHQANFYGFYTQEGVQTNWNWAKIFTEQEVMNFTTQRFLSPSICEYPTLEGDLSSSKERPEANPVIKFKRILSAFQKAKDQEKWTRKSEDMFNLPEPVKPVLHSSQLEANRFNQLQTRNWRPGDHFNQSRGIPEVLSCTRTQEISRFNGESLKSNRNYLWKDWTIFRFDPFQAIPIQPGEPDDIQNKPRHPGDIIHEPEEFYNFIPCTSSHRNKKIPTITKLPYMESLAFKLQQLFFYQGKDEISIYQAFKNVPRKLSYPLKPSRFKKDQILYLELKSHKRLQRLVFDFFLSFDLFPFLFVLES</sequence>
<keyword evidence="3" id="KW-1185">Reference proteome</keyword>
<evidence type="ECO:0000256" key="1">
    <source>
        <dbReference type="SAM" id="MobiDB-lite"/>
    </source>
</evidence>
<feature type="compositionally biased region" description="Basic and acidic residues" evidence="1">
    <location>
        <begin position="667"/>
        <end position="685"/>
    </location>
</feature>
<protein>
    <submittedName>
        <fullName evidence="2">Uncharacterized protein</fullName>
    </submittedName>
</protein>
<gene>
    <name evidence="2" type="primary">A05g507910.1_BraROA</name>
    <name evidence="2" type="ORF">IGI04_019969</name>
</gene>
<evidence type="ECO:0000313" key="3">
    <source>
        <dbReference type="Proteomes" id="UP000823674"/>
    </source>
</evidence>
<accession>A0ABQ7MJT8</accession>
<comment type="caution">
    <text evidence="2">The sequence shown here is derived from an EMBL/GenBank/DDBJ whole genome shotgun (WGS) entry which is preliminary data.</text>
</comment>
<reference evidence="2 3" key="1">
    <citation type="submission" date="2021-03" db="EMBL/GenBank/DDBJ databases">
        <authorList>
            <person name="King G.J."/>
            <person name="Bancroft I."/>
            <person name="Baten A."/>
            <person name="Bloomfield J."/>
            <person name="Borpatragohain P."/>
            <person name="He Z."/>
            <person name="Irish N."/>
            <person name="Irwin J."/>
            <person name="Liu K."/>
            <person name="Mauleon R.P."/>
            <person name="Moore J."/>
            <person name="Morris R."/>
            <person name="Ostergaard L."/>
            <person name="Wang B."/>
            <person name="Wells R."/>
        </authorList>
    </citation>
    <scope>NUCLEOTIDE SEQUENCE [LARGE SCALE GENOMIC DNA]</scope>
    <source>
        <strain evidence="2">R-o-18</strain>
        <tissue evidence="2">Leaf</tissue>
    </source>
</reference>
<organism evidence="2 3">
    <name type="scientific">Brassica rapa subsp. trilocularis</name>
    <dbReference type="NCBI Taxonomy" id="1813537"/>
    <lineage>
        <taxon>Eukaryota</taxon>
        <taxon>Viridiplantae</taxon>
        <taxon>Streptophyta</taxon>
        <taxon>Embryophyta</taxon>
        <taxon>Tracheophyta</taxon>
        <taxon>Spermatophyta</taxon>
        <taxon>Magnoliopsida</taxon>
        <taxon>eudicotyledons</taxon>
        <taxon>Gunneridae</taxon>
        <taxon>Pentapetalae</taxon>
        <taxon>rosids</taxon>
        <taxon>malvids</taxon>
        <taxon>Brassicales</taxon>
        <taxon>Brassicaceae</taxon>
        <taxon>Brassiceae</taxon>
        <taxon>Brassica</taxon>
    </lineage>
</organism>
<dbReference type="Proteomes" id="UP000823674">
    <property type="component" value="Chromosome A05"/>
</dbReference>
<evidence type="ECO:0000313" key="2">
    <source>
        <dbReference type="EMBL" id="KAG5398155.1"/>
    </source>
</evidence>
<feature type="region of interest" description="Disordered" evidence="1">
    <location>
        <begin position="667"/>
        <end position="687"/>
    </location>
</feature>
<feature type="region of interest" description="Disordered" evidence="1">
    <location>
        <begin position="342"/>
        <end position="382"/>
    </location>
</feature>
<dbReference type="EMBL" id="JADBGQ010000005">
    <property type="protein sequence ID" value="KAG5398155.1"/>
    <property type="molecule type" value="Genomic_DNA"/>
</dbReference>
<name>A0ABQ7MJT8_BRACM</name>
<proteinExistence type="predicted"/>